<dbReference type="InterPro" id="IPR000073">
    <property type="entry name" value="AB_hydrolase_1"/>
</dbReference>
<organism evidence="2 3">
    <name type="scientific">Parashewanella spongiae</name>
    <dbReference type="NCBI Taxonomy" id="342950"/>
    <lineage>
        <taxon>Bacteria</taxon>
        <taxon>Pseudomonadati</taxon>
        <taxon>Pseudomonadota</taxon>
        <taxon>Gammaproteobacteria</taxon>
        <taxon>Alteromonadales</taxon>
        <taxon>Shewanellaceae</taxon>
        <taxon>Parashewanella</taxon>
    </lineage>
</organism>
<dbReference type="GO" id="GO:0016787">
    <property type="term" value="F:hydrolase activity"/>
    <property type="evidence" value="ECO:0007669"/>
    <property type="project" value="UniProtKB-KW"/>
</dbReference>
<dbReference type="AlphaFoldDB" id="A0A3A6U5E5"/>
<name>A0A3A6U5E5_9GAMM</name>
<feature type="domain" description="AB hydrolase-1" evidence="1">
    <location>
        <begin position="38"/>
        <end position="109"/>
    </location>
</feature>
<comment type="caution">
    <text evidence="2">The sequence shown here is derived from an EMBL/GenBank/DDBJ whole genome shotgun (WGS) entry which is preliminary data.</text>
</comment>
<evidence type="ECO:0000313" key="3">
    <source>
        <dbReference type="Proteomes" id="UP000273022"/>
    </source>
</evidence>
<protein>
    <submittedName>
        <fullName evidence="2">Alpha/beta hydrolase</fullName>
    </submittedName>
</protein>
<dbReference type="Pfam" id="PF00561">
    <property type="entry name" value="Abhydrolase_1"/>
    <property type="match status" value="1"/>
</dbReference>
<evidence type="ECO:0000313" key="2">
    <source>
        <dbReference type="EMBL" id="RJY13317.1"/>
    </source>
</evidence>
<proteinExistence type="predicted"/>
<dbReference type="EMBL" id="QYYH01000065">
    <property type="protein sequence ID" value="RJY13317.1"/>
    <property type="molecule type" value="Genomic_DNA"/>
</dbReference>
<accession>A0A3A6U5E5</accession>
<dbReference type="InterPro" id="IPR029058">
    <property type="entry name" value="AB_hydrolase_fold"/>
</dbReference>
<sequence>MKVKLYLLPGTQSNEKLWEKLLSESNHQFEFIQLAIPIAADFNELIEKIIAKLPDERINLLGFSLGGYLAAHIAMIHPERVSRLMVIANSPCQLNAHELIQLQQVLNFIEQFGYNGMGYKKAASMVDDAQVHADVIDTLLQMDAKLGKTTLVNQLEITSYREDLALPLSKLTMPISFYYSEADSLINKTWINGLSKHQHISVYCTSGKGHMLPLEKPKELLRVIEQWV</sequence>
<keyword evidence="2" id="KW-0378">Hydrolase</keyword>
<evidence type="ECO:0000259" key="1">
    <source>
        <dbReference type="Pfam" id="PF00561"/>
    </source>
</evidence>
<dbReference type="SUPFAM" id="SSF53474">
    <property type="entry name" value="alpha/beta-Hydrolases"/>
    <property type="match status" value="1"/>
</dbReference>
<keyword evidence="3" id="KW-1185">Reference proteome</keyword>
<reference evidence="2 3" key="1">
    <citation type="submission" date="2018-09" db="EMBL/GenBank/DDBJ databases">
        <title>Phylogeny of the Shewanellaceae, and recommendation for two new genera, Pseudoshewanella and Parashewanella.</title>
        <authorList>
            <person name="Wang G."/>
        </authorList>
    </citation>
    <scope>NUCLEOTIDE SEQUENCE [LARGE SCALE GENOMIC DNA]</scope>
    <source>
        <strain evidence="2 3">KCTC 22492</strain>
    </source>
</reference>
<gene>
    <name evidence="2" type="ORF">D5R81_11285</name>
</gene>
<dbReference type="Gene3D" id="3.40.50.1820">
    <property type="entry name" value="alpha/beta hydrolase"/>
    <property type="match status" value="1"/>
</dbReference>
<dbReference type="OrthoDB" id="6251202at2"/>
<dbReference type="Proteomes" id="UP000273022">
    <property type="component" value="Unassembled WGS sequence"/>
</dbReference>